<name>A0AAJ2PHG9_STRSU</name>
<dbReference type="Proteomes" id="UP001276229">
    <property type="component" value="Unassembled WGS sequence"/>
</dbReference>
<dbReference type="RefSeq" id="WP_074414020.1">
    <property type="nucleotide sequence ID" value="NZ_AP023391.1"/>
</dbReference>
<accession>A0AAJ2PHG9</accession>
<proteinExistence type="predicted"/>
<dbReference type="AlphaFoldDB" id="A0AAJ2PHG9"/>
<comment type="caution">
    <text evidence="1">The sequence shown here is derived from an EMBL/GenBank/DDBJ whole genome shotgun (WGS) entry which is preliminary data.</text>
</comment>
<reference evidence="1" key="1">
    <citation type="submission" date="2023-07" db="EMBL/GenBank/DDBJ databases">
        <title>Characterization of virulence traits, antimicrobial resistance genes carried by mobile genetic elements and competence in Streptococcus suis strains isolated in France.</title>
        <authorList>
            <person name="Dechene-Tempier M."/>
            <person name="Marois-Crehan C."/>
            <person name="De Boisseson C."/>
            <person name="Lucas P."/>
            <person name="Bougeard S."/>
            <person name="Libante V."/>
            <person name="Payot S."/>
        </authorList>
    </citation>
    <scope>NUCLEOTIDE SEQUENCE</scope>
    <source>
        <strain evidence="1">1551</strain>
    </source>
</reference>
<evidence type="ECO:0000313" key="1">
    <source>
        <dbReference type="EMBL" id="MDW8645564.1"/>
    </source>
</evidence>
<protein>
    <submittedName>
        <fullName evidence="1">Uncharacterized protein</fullName>
    </submittedName>
</protein>
<evidence type="ECO:0000313" key="2">
    <source>
        <dbReference type="Proteomes" id="UP001276229"/>
    </source>
</evidence>
<sequence>MFSKLFKKTEVVQPNFYENGSHIIGVFPLSESEGKLLFPKYPETQFQVDNRSIDEFRLLVMSEEEDKVLVDLPYKEGLMKLSPIVVNETDTEITISKIDKETLYQLF</sequence>
<gene>
    <name evidence="1" type="ORF">Q7V66_05290</name>
</gene>
<organism evidence="1 2">
    <name type="scientific">Streptococcus suis</name>
    <dbReference type="NCBI Taxonomy" id="1307"/>
    <lineage>
        <taxon>Bacteria</taxon>
        <taxon>Bacillati</taxon>
        <taxon>Bacillota</taxon>
        <taxon>Bacilli</taxon>
        <taxon>Lactobacillales</taxon>
        <taxon>Streptococcaceae</taxon>
        <taxon>Streptococcus</taxon>
    </lineage>
</organism>
<dbReference type="EMBL" id="JAUTFL010000009">
    <property type="protein sequence ID" value="MDW8645564.1"/>
    <property type="molecule type" value="Genomic_DNA"/>
</dbReference>